<evidence type="ECO:0000256" key="1">
    <source>
        <dbReference type="ARBA" id="ARBA00004370"/>
    </source>
</evidence>
<dbReference type="AlphaFoldDB" id="A0A948WZ28"/>
<comment type="caution">
    <text evidence="12">The sequence shown here is derived from an EMBL/GenBank/DDBJ whole genome shotgun (WGS) entry which is preliminary data.</text>
</comment>
<dbReference type="GO" id="GO:0005886">
    <property type="term" value="C:plasma membrane"/>
    <property type="evidence" value="ECO:0007669"/>
    <property type="project" value="UniProtKB-SubCell"/>
</dbReference>
<keyword evidence="2 9" id="KW-1003">Cell membrane</keyword>
<comment type="subcellular location">
    <subcellularLocation>
        <location evidence="9">Cell inner membrane</location>
        <topology evidence="9">Single-pass type II membrane protein</topology>
    </subcellularLocation>
    <subcellularLocation>
        <location evidence="1">Membrane</location>
    </subcellularLocation>
    <text evidence="9">Localizes to the division septum.</text>
</comment>
<dbReference type="Pfam" id="PF03799">
    <property type="entry name" value="FtsQ_DivIB_C"/>
    <property type="match status" value="1"/>
</dbReference>
<evidence type="ECO:0000256" key="4">
    <source>
        <dbReference type="ARBA" id="ARBA00022618"/>
    </source>
</evidence>
<protein>
    <recommendedName>
        <fullName evidence="9">Cell division protein FtsQ</fullName>
    </recommendedName>
</protein>
<evidence type="ECO:0000256" key="7">
    <source>
        <dbReference type="ARBA" id="ARBA00023136"/>
    </source>
</evidence>
<evidence type="ECO:0000256" key="6">
    <source>
        <dbReference type="ARBA" id="ARBA00022989"/>
    </source>
</evidence>
<proteinExistence type="inferred from homology"/>
<name>A0A948WZ28_9GAMM</name>
<comment type="subunit">
    <text evidence="9">Part of a complex composed of FtsB, FtsL and FtsQ.</text>
</comment>
<comment type="similarity">
    <text evidence="9">Belongs to the FtsQ/DivIB family. FtsQ subfamily.</text>
</comment>
<evidence type="ECO:0000256" key="5">
    <source>
        <dbReference type="ARBA" id="ARBA00022692"/>
    </source>
</evidence>
<keyword evidence="4 9" id="KW-0132">Cell division</keyword>
<gene>
    <name evidence="9" type="primary">ftsQ</name>
    <name evidence="12" type="ORF">H9847_04595</name>
</gene>
<dbReference type="GO" id="GO:0043093">
    <property type="term" value="P:FtsZ-dependent cytokinesis"/>
    <property type="evidence" value="ECO:0007669"/>
    <property type="project" value="UniProtKB-UniRule"/>
</dbReference>
<dbReference type="Gene3D" id="3.40.50.11690">
    <property type="entry name" value="Cell division protein FtsQ/DivIB"/>
    <property type="match status" value="1"/>
</dbReference>
<evidence type="ECO:0000259" key="11">
    <source>
        <dbReference type="PROSITE" id="PS51779"/>
    </source>
</evidence>
<reference evidence="12" key="2">
    <citation type="submission" date="2021-04" db="EMBL/GenBank/DDBJ databases">
        <authorList>
            <person name="Gilroy R."/>
        </authorList>
    </citation>
    <scope>NUCLEOTIDE SEQUENCE</scope>
    <source>
        <strain evidence="12">378</strain>
    </source>
</reference>
<evidence type="ECO:0000256" key="9">
    <source>
        <dbReference type="HAMAP-Rule" id="MF_00911"/>
    </source>
</evidence>
<dbReference type="GO" id="GO:0032153">
    <property type="term" value="C:cell division site"/>
    <property type="evidence" value="ECO:0007669"/>
    <property type="project" value="UniProtKB-UniRule"/>
</dbReference>
<evidence type="ECO:0000256" key="8">
    <source>
        <dbReference type="ARBA" id="ARBA00023306"/>
    </source>
</evidence>
<evidence type="ECO:0000256" key="3">
    <source>
        <dbReference type="ARBA" id="ARBA00022519"/>
    </source>
</evidence>
<comment type="function">
    <text evidence="9">Essential cell division protein. May link together the upstream cell division proteins, which are predominantly cytoplasmic, with the downstream cell division proteins, which are predominantly periplasmic. May control correct divisome assembly.</text>
</comment>
<sequence>MKQKRPGLRRRRRSRGSFLISLLFFLCFCALLTAGYYSAYKFLTDPHTFPVARVTINAKLQHVTQEEIAQEVGKMVGGKNIVTLDLSALHNALLQMPWVAQVSVNKRFPDTIEVSLVEHFASARWKTSGLYDARTGTVFYPDMRQFHGALVTLSAPHDSLAKELYEHAYQFISLTRNTPYLVEEVHLDAARSYRLRLKGDVWVILGRESSPDLPLIRLKRFLLAFGETHLALSDVAYVDMRYDNGFAVGERSAISDQDEADASGGAQTTVPPVGAQ</sequence>
<dbReference type="InterPro" id="IPR026579">
    <property type="entry name" value="FtsQ"/>
</dbReference>
<dbReference type="InterPro" id="IPR005548">
    <property type="entry name" value="Cell_div_FtsQ/DivIB_C"/>
</dbReference>
<feature type="domain" description="POTRA" evidence="11">
    <location>
        <begin position="49"/>
        <end position="119"/>
    </location>
</feature>
<dbReference type="EMBL" id="JAHLFE010000092">
    <property type="protein sequence ID" value="MBU3844137.1"/>
    <property type="molecule type" value="Genomic_DNA"/>
</dbReference>
<feature type="region of interest" description="Disordered" evidence="10">
    <location>
        <begin position="255"/>
        <end position="276"/>
    </location>
</feature>
<dbReference type="HAMAP" id="MF_00911">
    <property type="entry name" value="FtsQ_subfam"/>
    <property type="match status" value="1"/>
</dbReference>
<reference evidence="12" key="1">
    <citation type="journal article" date="2021" name="PeerJ">
        <title>Extensive microbial diversity within the chicken gut microbiome revealed by metagenomics and culture.</title>
        <authorList>
            <person name="Gilroy R."/>
            <person name="Ravi A."/>
            <person name="Getino M."/>
            <person name="Pursley I."/>
            <person name="Horton D.L."/>
            <person name="Alikhan N.F."/>
            <person name="Baker D."/>
            <person name="Gharbi K."/>
            <person name="Hall N."/>
            <person name="Watson M."/>
            <person name="Adriaenssens E.M."/>
            <person name="Foster-Nyarko E."/>
            <person name="Jarju S."/>
            <person name="Secka A."/>
            <person name="Antonio M."/>
            <person name="Oren A."/>
            <person name="Chaudhuri R.R."/>
            <person name="La Ragione R."/>
            <person name="Hildebrand F."/>
            <person name="Pallen M.J."/>
        </authorList>
    </citation>
    <scope>NUCLEOTIDE SEQUENCE</scope>
    <source>
        <strain evidence="12">378</strain>
    </source>
</reference>
<keyword evidence="5 9" id="KW-0812">Transmembrane</keyword>
<dbReference type="Proteomes" id="UP000733611">
    <property type="component" value="Unassembled WGS sequence"/>
</dbReference>
<dbReference type="PANTHER" id="PTHR35851">
    <property type="entry name" value="CELL DIVISION PROTEIN FTSQ"/>
    <property type="match status" value="1"/>
</dbReference>
<dbReference type="GO" id="GO:0090529">
    <property type="term" value="P:cell septum assembly"/>
    <property type="evidence" value="ECO:0007669"/>
    <property type="project" value="InterPro"/>
</dbReference>
<evidence type="ECO:0000256" key="2">
    <source>
        <dbReference type="ARBA" id="ARBA00022475"/>
    </source>
</evidence>
<dbReference type="Gene3D" id="3.10.20.310">
    <property type="entry name" value="membrane protein fhac"/>
    <property type="match status" value="1"/>
</dbReference>
<dbReference type="PANTHER" id="PTHR35851:SF1">
    <property type="entry name" value="CELL DIVISION PROTEIN FTSQ"/>
    <property type="match status" value="1"/>
</dbReference>
<evidence type="ECO:0000256" key="10">
    <source>
        <dbReference type="SAM" id="MobiDB-lite"/>
    </source>
</evidence>
<keyword evidence="3 9" id="KW-0997">Cell inner membrane</keyword>
<dbReference type="InterPro" id="IPR013685">
    <property type="entry name" value="POTRA_FtsQ_type"/>
</dbReference>
<dbReference type="PROSITE" id="PS51779">
    <property type="entry name" value="POTRA"/>
    <property type="match status" value="1"/>
</dbReference>
<keyword evidence="7 9" id="KW-0472">Membrane</keyword>
<evidence type="ECO:0000313" key="12">
    <source>
        <dbReference type="EMBL" id="MBU3844137.1"/>
    </source>
</evidence>
<dbReference type="InterPro" id="IPR045335">
    <property type="entry name" value="FtsQ_C_sf"/>
</dbReference>
<dbReference type="Pfam" id="PF08478">
    <property type="entry name" value="POTRA_1"/>
    <property type="match status" value="1"/>
</dbReference>
<keyword evidence="8 9" id="KW-0131">Cell cycle</keyword>
<dbReference type="InterPro" id="IPR034746">
    <property type="entry name" value="POTRA"/>
</dbReference>
<organism evidence="12 13">
    <name type="scientific">Candidatus Anaerobiospirillum pullicola</name>
    <dbReference type="NCBI Taxonomy" id="2838451"/>
    <lineage>
        <taxon>Bacteria</taxon>
        <taxon>Pseudomonadati</taxon>
        <taxon>Pseudomonadota</taxon>
        <taxon>Gammaproteobacteria</taxon>
        <taxon>Aeromonadales</taxon>
        <taxon>Succinivibrionaceae</taxon>
        <taxon>Anaerobiospirillum</taxon>
    </lineage>
</organism>
<evidence type="ECO:0000313" key="13">
    <source>
        <dbReference type="Proteomes" id="UP000733611"/>
    </source>
</evidence>
<accession>A0A948WZ28</accession>
<keyword evidence="6 9" id="KW-1133">Transmembrane helix</keyword>